<keyword evidence="3" id="KW-1185">Reference proteome</keyword>
<reference evidence="3" key="1">
    <citation type="journal article" date="2017" name="Front. Plant Sci.">
        <title>Climate Clever Clovers: New Paradigm to Reduce the Environmental Footprint of Ruminants by Breeding Low Methanogenic Forages Utilizing Haplotype Variation.</title>
        <authorList>
            <person name="Kaur P."/>
            <person name="Appels R."/>
            <person name="Bayer P.E."/>
            <person name="Keeble-Gagnere G."/>
            <person name="Wang J."/>
            <person name="Hirakawa H."/>
            <person name="Shirasawa K."/>
            <person name="Vercoe P."/>
            <person name="Stefanova K."/>
            <person name="Durmic Z."/>
            <person name="Nichols P."/>
            <person name="Revell C."/>
            <person name="Isobe S.N."/>
            <person name="Edwards D."/>
            <person name="Erskine W."/>
        </authorList>
    </citation>
    <scope>NUCLEOTIDE SEQUENCE [LARGE SCALE GENOMIC DNA]</scope>
    <source>
        <strain evidence="3">cv. Daliak</strain>
    </source>
</reference>
<feature type="compositionally biased region" description="Basic and acidic residues" evidence="1">
    <location>
        <begin position="265"/>
        <end position="274"/>
    </location>
</feature>
<feature type="compositionally biased region" description="Basic and acidic residues" evidence="1">
    <location>
        <begin position="521"/>
        <end position="540"/>
    </location>
</feature>
<feature type="region of interest" description="Disordered" evidence="1">
    <location>
        <begin position="265"/>
        <end position="291"/>
    </location>
</feature>
<dbReference type="PANTHER" id="PTHR34282">
    <property type="entry name" value="OS01G0228800 PROTEIN-RELATED"/>
    <property type="match status" value="1"/>
</dbReference>
<feature type="region of interest" description="Disordered" evidence="1">
    <location>
        <begin position="309"/>
        <end position="336"/>
    </location>
</feature>
<dbReference type="Proteomes" id="UP000242715">
    <property type="component" value="Unassembled WGS sequence"/>
</dbReference>
<sequence>MAKRSDFAQKLLDDLRLRKEQMAATTSHSHNSNQSRHLPTDAYAYTKQTYRGSTNTSANEIVSSRNREMVNMSSRKPRSVKSWGNLSNQIIPYGKAFEHNGGKLRRDDLSFTNSILGFLHQIQSGTMDRGGNLERQLASTSQTLSRVRINEISKGAHKLNHILRACFSNGVNMDTHSLNFAKELLQGAIDLEESIRMLVDLQKSSEFMITSQAQNKNRITLLEEKEEEEDNEVGERRMEKMQLAHPTFSFENKMQRPITITNSKEARKIKDSQQKRISTNTGGTADISNQTVGKGRIPNIIAKLMGLENHPEKDSGNSNIASSKHSAKGSSSTTLKSKQIDNLIKNQKVAVGSFKNLMFGGPDTNLVLENQKATYYSESEVAGIKALKGFDKANIIEGSARQNYVEVMMGRKQDHPHNSGTLKGRSTDDNDVGQNLNNLHERRSQVKPAIQIAKEEHTVTNKHMQMNNEKKSRDHLVVQKSILSTGGGTEMRPKNSPKQSTNNVQKKKKKSSINQPTPSKKSSDDHDLVVSNEKVKEIINRKKSSPRYQEFERANGRQKLKDHKLATSNKIKPEKIEQILSRNRQEACDRASGQLNVLNGAEKKRFSMFVEQELLPPTTLYNSSGGGDLQESAKDLKYQAVQQIAINLQDQVVPEAPHEGFKTSEVANHKSKTNGVLEDGMGVKLQDQNISIQQPLTESENCLKWNLVTSQLFVNTAEALFRLNIPFGILQGDCQDSQDQSSKLILDCGYEVMKRKGIRQELKVHTCSKILSITSTFNLIRSLDDLVRKLNEDMEKLKFYGRKKSSQVDVEDYLPKMLEHDVYDKCPDIDCMWDLGWNDETFAFIEKYDVIRDTEKHILSVLLDDITKDYCTIKEDRLNMITIP</sequence>
<evidence type="ECO:0000313" key="2">
    <source>
        <dbReference type="EMBL" id="GAU25478.1"/>
    </source>
</evidence>
<evidence type="ECO:0008006" key="4">
    <source>
        <dbReference type="Google" id="ProtNLM"/>
    </source>
</evidence>
<evidence type="ECO:0000313" key="3">
    <source>
        <dbReference type="Proteomes" id="UP000242715"/>
    </source>
</evidence>
<protein>
    <recommendedName>
        <fullName evidence="4">DUF3741 domain-containing protein</fullName>
    </recommendedName>
</protein>
<proteinExistence type="predicted"/>
<dbReference type="EMBL" id="DF973311">
    <property type="protein sequence ID" value="GAU25478.1"/>
    <property type="molecule type" value="Genomic_DNA"/>
</dbReference>
<feature type="region of interest" description="Disordered" evidence="1">
    <location>
        <begin position="484"/>
        <end position="562"/>
    </location>
</feature>
<feature type="compositionally biased region" description="Polar residues" evidence="1">
    <location>
        <begin position="275"/>
        <end position="291"/>
    </location>
</feature>
<dbReference type="PANTHER" id="PTHR34282:SF1">
    <property type="entry name" value="DUF3741 DOMAIN-CONTAINING PROTEIN"/>
    <property type="match status" value="1"/>
</dbReference>
<feature type="compositionally biased region" description="Low complexity" evidence="1">
    <location>
        <begin position="321"/>
        <end position="332"/>
    </location>
</feature>
<organism evidence="2 3">
    <name type="scientific">Trifolium subterraneum</name>
    <name type="common">Subterranean clover</name>
    <dbReference type="NCBI Taxonomy" id="3900"/>
    <lineage>
        <taxon>Eukaryota</taxon>
        <taxon>Viridiplantae</taxon>
        <taxon>Streptophyta</taxon>
        <taxon>Embryophyta</taxon>
        <taxon>Tracheophyta</taxon>
        <taxon>Spermatophyta</taxon>
        <taxon>Magnoliopsida</taxon>
        <taxon>eudicotyledons</taxon>
        <taxon>Gunneridae</taxon>
        <taxon>Pentapetalae</taxon>
        <taxon>rosids</taxon>
        <taxon>fabids</taxon>
        <taxon>Fabales</taxon>
        <taxon>Fabaceae</taxon>
        <taxon>Papilionoideae</taxon>
        <taxon>50 kb inversion clade</taxon>
        <taxon>NPAAA clade</taxon>
        <taxon>Hologalegina</taxon>
        <taxon>IRL clade</taxon>
        <taxon>Trifolieae</taxon>
        <taxon>Trifolium</taxon>
    </lineage>
</organism>
<evidence type="ECO:0000256" key="1">
    <source>
        <dbReference type="SAM" id="MobiDB-lite"/>
    </source>
</evidence>
<dbReference type="AlphaFoldDB" id="A0A2Z6M366"/>
<gene>
    <name evidence="2" type="ORF">TSUD_71320</name>
</gene>
<name>A0A2Z6M366_TRISU</name>
<dbReference type="OrthoDB" id="761625at2759"/>
<accession>A0A2Z6M366</accession>